<keyword evidence="5" id="KW-1185">Reference proteome</keyword>
<dbReference type="SUPFAM" id="SSF52317">
    <property type="entry name" value="Class I glutamine amidotransferase-like"/>
    <property type="match status" value="1"/>
</dbReference>
<sequence length="332" mass="36597">MTQSDRHLHRRTIPVYVVLPPYTLLMDVAGPVEVLRRANIEQDDVLFDYRFIAAQASQTTSVGLMLADLKPLPDHIPDGAYVILSGSVTPPDDAEDIEPELTALAAWLKGAIRPGITLVTICSGAVLAARAGLMDGYACTTHAACLDEVREHAPTARVLDNRLYVEDRERYSSAGITTGTDLMLHLASKLTSPVTALTIARHMVVYMRRTGAEPQLSPWLSGRNHVHPAIHRVQDAIMADPAHSWSLSELAGISAMSARHISRLFQEHAGLSVTAYVNLMRVTLARDVLANSRLDMERVAEKSGFASPRHMRRVWSKYNALPPSHYRRSTAE</sequence>
<dbReference type="GO" id="GO:0043565">
    <property type="term" value="F:sequence-specific DNA binding"/>
    <property type="evidence" value="ECO:0007669"/>
    <property type="project" value="InterPro"/>
</dbReference>
<dbReference type="Pfam" id="PF01965">
    <property type="entry name" value="DJ-1_PfpI"/>
    <property type="match status" value="1"/>
</dbReference>
<dbReference type="Gene3D" id="1.10.10.60">
    <property type="entry name" value="Homeodomain-like"/>
    <property type="match status" value="1"/>
</dbReference>
<dbReference type="InterPro" id="IPR002818">
    <property type="entry name" value="DJ-1/PfpI"/>
</dbReference>
<evidence type="ECO:0000313" key="4">
    <source>
        <dbReference type="EMBL" id="SCB09221.1"/>
    </source>
</evidence>
<dbReference type="InterPro" id="IPR052158">
    <property type="entry name" value="INH-QAR"/>
</dbReference>
<dbReference type="InterPro" id="IPR009057">
    <property type="entry name" value="Homeodomain-like_sf"/>
</dbReference>
<dbReference type="SUPFAM" id="SSF46689">
    <property type="entry name" value="Homeodomain-like"/>
    <property type="match status" value="2"/>
</dbReference>
<dbReference type="OrthoDB" id="9793422at2"/>
<name>A0A1C3U168_9HYPH</name>
<accession>A0A1C3U168</accession>
<dbReference type="Gene3D" id="3.40.50.880">
    <property type="match status" value="1"/>
</dbReference>
<evidence type="ECO:0000259" key="3">
    <source>
        <dbReference type="PROSITE" id="PS01124"/>
    </source>
</evidence>
<dbReference type="PANTHER" id="PTHR43130">
    <property type="entry name" value="ARAC-FAMILY TRANSCRIPTIONAL REGULATOR"/>
    <property type="match status" value="1"/>
</dbReference>
<dbReference type="PANTHER" id="PTHR43130:SF3">
    <property type="entry name" value="HTH-TYPE TRANSCRIPTIONAL REGULATOR RV1931C"/>
    <property type="match status" value="1"/>
</dbReference>
<evidence type="ECO:0000256" key="2">
    <source>
        <dbReference type="ARBA" id="ARBA00023163"/>
    </source>
</evidence>
<dbReference type="SMART" id="SM00342">
    <property type="entry name" value="HTH_ARAC"/>
    <property type="match status" value="1"/>
</dbReference>
<dbReference type="Pfam" id="PF12833">
    <property type="entry name" value="HTH_18"/>
    <property type="match status" value="1"/>
</dbReference>
<feature type="domain" description="HTH araC/xylS-type" evidence="3">
    <location>
        <begin position="231"/>
        <end position="329"/>
    </location>
</feature>
<dbReference type="GO" id="GO:0003700">
    <property type="term" value="F:DNA-binding transcription factor activity"/>
    <property type="evidence" value="ECO:0007669"/>
    <property type="project" value="InterPro"/>
</dbReference>
<protein>
    <submittedName>
        <fullName evidence="4">Transcriptional regulator GlxA family, contains an amidase domain and an AraC-type DNA-binding HTH domain</fullName>
    </submittedName>
</protein>
<dbReference type="PROSITE" id="PS01124">
    <property type="entry name" value="HTH_ARAC_FAMILY_2"/>
    <property type="match status" value="1"/>
</dbReference>
<gene>
    <name evidence="4" type="ORF">GA0061102_1001321</name>
</gene>
<keyword evidence="4" id="KW-0238">DNA-binding</keyword>
<dbReference type="EMBL" id="FMAH01000001">
    <property type="protein sequence ID" value="SCB09221.1"/>
    <property type="molecule type" value="Genomic_DNA"/>
</dbReference>
<dbReference type="InterPro" id="IPR029062">
    <property type="entry name" value="Class_I_gatase-like"/>
</dbReference>
<dbReference type="AlphaFoldDB" id="A0A1C3U168"/>
<evidence type="ECO:0000313" key="5">
    <source>
        <dbReference type="Proteomes" id="UP000199435"/>
    </source>
</evidence>
<evidence type="ECO:0000256" key="1">
    <source>
        <dbReference type="ARBA" id="ARBA00023015"/>
    </source>
</evidence>
<dbReference type="RefSeq" id="WP_092843379.1">
    <property type="nucleotide sequence ID" value="NZ_FMAH01000001.1"/>
</dbReference>
<proteinExistence type="predicted"/>
<keyword evidence="1" id="KW-0805">Transcription regulation</keyword>
<keyword evidence="2" id="KW-0804">Transcription</keyword>
<dbReference type="STRING" id="411945.GA0061102_1001321"/>
<dbReference type="InterPro" id="IPR018060">
    <property type="entry name" value="HTH_AraC"/>
</dbReference>
<organism evidence="4 5">
    <name type="scientific">Rhizobium miluonense</name>
    <dbReference type="NCBI Taxonomy" id="411945"/>
    <lineage>
        <taxon>Bacteria</taxon>
        <taxon>Pseudomonadati</taxon>
        <taxon>Pseudomonadota</taxon>
        <taxon>Alphaproteobacteria</taxon>
        <taxon>Hyphomicrobiales</taxon>
        <taxon>Rhizobiaceae</taxon>
        <taxon>Rhizobium/Agrobacterium group</taxon>
        <taxon>Rhizobium</taxon>
    </lineage>
</organism>
<reference evidence="5" key="1">
    <citation type="submission" date="2016-08" db="EMBL/GenBank/DDBJ databases">
        <authorList>
            <person name="Varghese N."/>
            <person name="Submissions Spin"/>
        </authorList>
    </citation>
    <scope>NUCLEOTIDE SEQUENCE [LARGE SCALE GENOMIC DNA]</scope>
    <source>
        <strain evidence="5">HAMBI 2971</strain>
    </source>
</reference>
<dbReference type="Proteomes" id="UP000199435">
    <property type="component" value="Unassembled WGS sequence"/>
</dbReference>